<proteinExistence type="predicted"/>
<feature type="compositionally biased region" description="Polar residues" evidence="6">
    <location>
        <begin position="186"/>
        <end position="198"/>
    </location>
</feature>
<comment type="caution">
    <text evidence="8">The sequence shown here is derived from an EMBL/GenBank/DDBJ whole genome shotgun (WGS) entry which is preliminary data.</text>
</comment>
<gene>
    <name evidence="8" type="ORF">PLOB_00031085</name>
</gene>
<evidence type="ECO:0000259" key="7">
    <source>
        <dbReference type="PROSITE" id="PS50089"/>
    </source>
</evidence>
<dbReference type="InterPro" id="IPR001841">
    <property type="entry name" value="Znf_RING"/>
</dbReference>
<keyword evidence="1" id="KW-0479">Metal-binding</keyword>
<dbReference type="PROSITE" id="PS00518">
    <property type="entry name" value="ZF_RING_1"/>
    <property type="match status" value="1"/>
</dbReference>
<feature type="compositionally biased region" description="Low complexity" evidence="6">
    <location>
        <begin position="155"/>
        <end position="175"/>
    </location>
</feature>
<feature type="compositionally biased region" description="Basic and acidic residues" evidence="6">
    <location>
        <begin position="199"/>
        <end position="210"/>
    </location>
</feature>
<keyword evidence="9" id="KW-1185">Reference proteome</keyword>
<evidence type="ECO:0000256" key="5">
    <source>
        <dbReference type="SAM" id="Coils"/>
    </source>
</evidence>
<protein>
    <recommendedName>
        <fullName evidence="7">RING-type domain-containing protein</fullName>
    </recommendedName>
</protein>
<name>A0ABN8MY03_9CNID</name>
<evidence type="ECO:0000256" key="6">
    <source>
        <dbReference type="SAM" id="MobiDB-lite"/>
    </source>
</evidence>
<dbReference type="InterPro" id="IPR017907">
    <property type="entry name" value="Znf_RING_CS"/>
</dbReference>
<evidence type="ECO:0000256" key="4">
    <source>
        <dbReference type="PROSITE-ProRule" id="PRU00175"/>
    </source>
</evidence>
<evidence type="ECO:0000256" key="2">
    <source>
        <dbReference type="ARBA" id="ARBA00022771"/>
    </source>
</evidence>
<dbReference type="InterPro" id="IPR039577">
    <property type="entry name" value="Rad18"/>
</dbReference>
<feature type="compositionally biased region" description="Low complexity" evidence="6">
    <location>
        <begin position="72"/>
        <end position="81"/>
    </location>
</feature>
<evidence type="ECO:0000256" key="1">
    <source>
        <dbReference type="ARBA" id="ARBA00022723"/>
    </source>
</evidence>
<evidence type="ECO:0000313" key="9">
    <source>
        <dbReference type="Proteomes" id="UP001159405"/>
    </source>
</evidence>
<feature type="compositionally biased region" description="Polar residues" evidence="6">
    <location>
        <begin position="228"/>
        <end position="250"/>
    </location>
</feature>
<dbReference type="Gene3D" id="3.30.40.10">
    <property type="entry name" value="Zinc/RING finger domain, C3HC4 (zinc finger)"/>
    <property type="match status" value="1"/>
</dbReference>
<keyword evidence="2 4" id="KW-0863">Zinc-finger</keyword>
<sequence>MSVQGKKLQTKSSKKANDQSKEETVAKVKAIREKQSQWMKEREVSKSSLTKLKAINKEHTPLPDVPKVRALSTVSSGSSEGSAHRNPYSNPRRKPLYPEPQRDHSNMVSWISKGDNPAAKKQRPPSASGKHSRNASLTQSSARSDFQLNSKEYTASSYRNSSSAGNLSSAALSSSKQTLHNKLRPSSRTSVKSDTSFHGNDKLGSHHHVGDDDEENNLSRHGAMSDHLTVNSNQSNTTIPSETSSKFNTPELSTDMLNALADTVAQKLKASLQPTVNHKRMQQSVDDDTESDIASHFCPLCNKMMSGIKYTPMAAIPCGHTFCQSCLRECKKCPTCQTTIRSTAVNTVMQGIIADFKEQKEKERLQKLEEQTRQYVDEYQSLALRCNALNSEAETILNTMEEVTEQLLDEKKLMKKLEMDETEIKDKINRLQTELDAIKVKEEDCESRCHDLELRYNEEKERLSLVEDTVQRIGKSKERVKMMVHNFAPSLNLDDYD</sequence>
<dbReference type="PROSITE" id="PS50089">
    <property type="entry name" value="ZF_RING_2"/>
    <property type="match status" value="1"/>
</dbReference>
<dbReference type="EMBL" id="CALNXK010000004">
    <property type="protein sequence ID" value="CAH3036626.1"/>
    <property type="molecule type" value="Genomic_DNA"/>
</dbReference>
<dbReference type="PANTHER" id="PTHR14134">
    <property type="entry name" value="E3 UBIQUITIN-PROTEIN LIGASE RAD18"/>
    <property type="match status" value="1"/>
</dbReference>
<feature type="compositionally biased region" description="Polar residues" evidence="6">
    <location>
        <begin position="134"/>
        <end position="154"/>
    </location>
</feature>
<feature type="region of interest" description="Disordered" evidence="6">
    <location>
        <begin position="1"/>
        <end position="250"/>
    </location>
</feature>
<keyword evidence="3" id="KW-0862">Zinc</keyword>
<dbReference type="SUPFAM" id="SSF57850">
    <property type="entry name" value="RING/U-box"/>
    <property type="match status" value="1"/>
</dbReference>
<evidence type="ECO:0000313" key="8">
    <source>
        <dbReference type="EMBL" id="CAH3036626.1"/>
    </source>
</evidence>
<dbReference type="Proteomes" id="UP001159405">
    <property type="component" value="Unassembled WGS sequence"/>
</dbReference>
<dbReference type="PANTHER" id="PTHR14134:SF3">
    <property type="entry name" value="RING-CH-TYPE DOMAIN-CONTAINING PROTEIN"/>
    <property type="match status" value="1"/>
</dbReference>
<feature type="coiled-coil region" evidence="5">
    <location>
        <begin position="358"/>
        <end position="469"/>
    </location>
</feature>
<organism evidence="8 9">
    <name type="scientific">Porites lobata</name>
    <dbReference type="NCBI Taxonomy" id="104759"/>
    <lineage>
        <taxon>Eukaryota</taxon>
        <taxon>Metazoa</taxon>
        <taxon>Cnidaria</taxon>
        <taxon>Anthozoa</taxon>
        <taxon>Hexacorallia</taxon>
        <taxon>Scleractinia</taxon>
        <taxon>Fungiina</taxon>
        <taxon>Poritidae</taxon>
        <taxon>Porites</taxon>
    </lineage>
</organism>
<dbReference type="InterPro" id="IPR013083">
    <property type="entry name" value="Znf_RING/FYVE/PHD"/>
</dbReference>
<feature type="compositionally biased region" description="Basic and acidic residues" evidence="6">
    <location>
        <begin position="15"/>
        <end position="45"/>
    </location>
</feature>
<dbReference type="SMART" id="SM00184">
    <property type="entry name" value="RING"/>
    <property type="match status" value="1"/>
</dbReference>
<accession>A0ABN8MY03</accession>
<keyword evidence="5" id="KW-0175">Coiled coil</keyword>
<reference evidence="8 9" key="1">
    <citation type="submission" date="2022-05" db="EMBL/GenBank/DDBJ databases">
        <authorList>
            <consortium name="Genoscope - CEA"/>
            <person name="William W."/>
        </authorList>
    </citation>
    <scope>NUCLEOTIDE SEQUENCE [LARGE SCALE GENOMIC DNA]</scope>
</reference>
<evidence type="ECO:0000256" key="3">
    <source>
        <dbReference type="ARBA" id="ARBA00022833"/>
    </source>
</evidence>
<feature type="domain" description="RING-type" evidence="7">
    <location>
        <begin position="298"/>
        <end position="337"/>
    </location>
</feature>